<gene>
    <name evidence="1" type="ORF">S01H1_67076</name>
</gene>
<organism evidence="1">
    <name type="scientific">marine sediment metagenome</name>
    <dbReference type="NCBI Taxonomy" id="412755"/>
    <lineage>
        <taxon>unclassified sequences</taxon>
        <taxon>metagenomes</taxon>
        <taxon>ecological metagenomes</taxon>
    </lineage>
</organism>
<proteinExistence type="predicted"/>
<protein>
    <submittedName>
        <fullName evidence="1">Uncharacterized protein</fullName>
    </submittedName>
</protein>
<reference evidence="1" key="1">
    <citation type="journal article" date="2014" name="Front. Microbiol.">
        <title>High frequency of phylogenetically diverse reductive dehalogenase-homologous genes in deep subseafloor sedimentary metagenomes.</title>
        <authorList>
            <person name="Kawai M."/>
            <person name="Futagami T."/>
            <person name="Toyoda A."/>
            <person name="Takaki Y."/>
            <person name="Nishi S."/>
            <person name="Hori S."/>
            <person name="Arai W."/>
            <person name="Tsubouchi T."/>
            <person name="Morono Y."/>
            <person name="Uchiyama I."/>
            <person name="Ito T."/>
            <person name="Fujiyama A."/>
            <person name="Inagaki F."/>
            <person name="Takami H."/>
        </authorList>
    </citation>
    <scope>NUCLEOTIDE SEQUENCE</scope>
    <source>
        <strain evidence="1">Expedition CK06-06</strain>
    </source>
</reference>
<dbReference type="EMBL" id="BARS01044391">
    <property type="protein sequence ID" value="GAG35692.1"/>
    <property type="molecule type" value="Genomic_DNA"/>
</dbReference>
<evidence type="ECO:0000313" key="1">
    <source>
        <dbReference type="EMBL" id="GAG35692.1"/>
    </source>
</evidence>
<accession>X0XK12</accession>
<comment type="caution">
    <text evidence="1">The sequence shown here is derived from an EMBL/GenBank/DDBJ whole genome shotgun (WGS) entry which is preliminary data.</text>
</comment>
<dbReference type="AlphaFoldDB" id="X0XK12"/>
<sequence>MKHLTLLQLKREYQGLPKEEFAKKIKGDKVFFYRLNLEMHITNARALDEGVAIMYRFKPLDKQDIKSKRRFESVFSTLILDNFVTELARAVQEYKCDMDENKDTGRYHL</sequence>
<name>X0XK12_9ZZZZ</name>